<evidence type="ECO:0000313" key="3">
    <source>
        <dbReference type="Proteomes" id="UP000218627"/>
    </source>
</evidence>
<protein>
    <recommendedName>
        <fullName evidence="4">Lipoprotein</fullName>
    </recommendedName>
</protein>
<name>A0A285P5Q4_9AQUI</name>
<accession>A0A285P5Q4</accession>
<feature type="signal peptide" evidence="1">
    <location>
        <begin position="1"/>
        <end position="23"/>
    </location>
</feature>
<evidence type="ECO:0000313" key="2">
    <source>
        <dbReference type="EMBL" id="SNZ15201.1"/>
    </source>
</evidence>
<dbReference type="PROSITE" id="PS51257">
    <property type="entry name" value="PROKAR_LIPOPROTEIN"/>
    <property type="match status" value="1"/>
</dbReference>
<keyword evidence="1" id="KW-0732">Signal</keyword>
<evidence type="ECO:0000256" key="1">
    <source>
        <dbReference type="SAM" id="SignalP"/>
    </source>
</evidence>
<dbReference type="AlphaFoldDB" id="A0A285P5Q4"/>
<evidence type="ECO:0008006" key="4">
    <source>
        <dbReference type="Google" id="ProtNLM"/>
    </source>
</evidence>
<dbReference type="Proteomes" id="UP000218627">
    <property type="component" value="Unassembled WGS sequence"/>
</dbReference>
<organism evidence="2 3">
    <name type="scientific">Hydrogenobacter hydrogenophilus</name>
    <dbReference type="NCBI Taxonomy" id="35835"/>
    <lineage>
        <taxon>Bacteria</taxon>
        <taxon>Pseudomonadati</taxon>
        <taxon>Aquificota</taxon>
        <taxon>Aquificia</taxon>
        <taxon>Aquificales</taxon>
        <taxon>Aquificaceae</taxon>
        <taxon>Hydrogenobacter</taxon>
    </lineage>
</organism>
<reference evidence="3" key="1">
    <citation type="submission" date="2017-09" db="EMBL/GenBank/DDBJ databases">
        <authorList>
            <person name="Varghese N."/>
            <person name="Submissions S."/>
        </authorList>
    </citation>
    <scope>NUCLEOTIDE SEQUENCE [LARGE SCALE GENOMIC DNA]</scope>
    <source>
        <strain evidence="3">DSM 2913</strain>
    </source>
</reference>
<gene>
    <name evidence="2" type="ORF">SAMN06265353_1320</name>
</gene>
<feature type="chain" id="PRO_5013171176" description="Lipoprotein" evidence="1">
    <location>
        <begin position="24"/>
        <end position="130"/>
    </location>
</feature>
<keyword evidence="3" id="KW-1185">Reference proteome</keyword>
<sequence length="130" mass="14396">MRIGTLLSISASGLAGILFSSCAPTVDLNKSEKTPLKITSIRKERMDTAGTTYTVTIENNTNNTCSLICVVYKGDLSRYQNETCNRMNVPPMGVVNMSIFLSHWFTLAYSTPQNLQSVIAYCVTNPVYRK</sequence>
<proteinExistence type="predicted"/>
<dbReference type="EMBL" id="OBEN01000007">
    <property type="protein sequence ID" value="SNZ15201.1"/>
    <property type="molecule type" value="Genomic_DNA"/>
</dbReference>